<gene>
    <name evidence="2" type="ORF">Aph01nite_15710</name>
</gene>
<dbReference type="InterPro" id="IPR000073">
    <property type="entry name" value="AB_hydrolase_1"/>
</dbReference>
<dbReference type="SUPFAM" id="SSF53474">
    <property type="entry name" value="alpha/beta-Hydrolases"/>
    <property type="match status" value="1"/>
</dbReference>
<dbReference type="PANTHER" id="PTHR37017:SF11">
    <property type="entry name" value="ESTERASE_LIPASE_THIOESTERASE DOMAIN-CONTAINING PROTEIN"/>
    <property type="match status" value="1"/>
</dbReference>
<dbReference type="GO" id="GO:0016787">
    <property type="term" value="F:hydrolase activity"/>
    <property type="evidence" value="ECO:0007669"/>
    <property type="project" value="UniProtKB-KW"/>
</dbReference>
<dbReference type="InterPro" id="IPR029058">
    <property type="entry name" value="AB_hydrolase_fold"/>
</dbReference>
<evidence type="ECO:0000259" key="1">
    <source>
        <dbReference type="Pfam" id="PF12697"/>
    </source>
</evidence>
<name>A0A919Q6W1_9ACTN</name>
<reference evidence="2" key="1">
    <citation type="submission" date="2021-01" db="EMBL/GenBank/DDBJ databases">
        <title>Whole genome shotgun sequence of Acrocarpospora phusangensis NBRC 108782.</title>
        <authorList>
            <person name="Komaki H."/>
            <person name="Tamura T."/>
        </authorList>
    </citation>
    <scope>NUCLEOTIDE SEQUENCE</scope>
    <source>
        <strain evidence="2">NBRC 108782</strain>
    </source>
</reference>
<dbReference type="Pfam" id="PF12697">
    <property type="entry name" value="Abhydrolase_6"/>
    <property type="match status" value="1"/>
</dbReference>
<evidence type="ECO:0000313" key="3">
    <source>
        <dbReference type="Proteomes" id="UP000640052"/>
    </source>
</evidence>
<dbReference type="InterPro" id="IPR052897">
    <property type="entry name" value="Sec-Metab_Biosynth_Hydrolase"/>
</dbReference>
<keyword evidence="3" id="KW-1185">Reference proteome</keyword>
<comment type="caution">
    <text evidence="2">The sequence shown here is derived from an EMBL/GenBank/DDBJ whole genome shotgun (WGS) entry which is preliminary data.</text>
</comment>
<dbReference type="EMBL" id="BOOA01000009">
    <property type="protein sequence ID" value="GIH23261.1"/>
    <property type="molecule type" value="Genomic_DNA"/>
</dbReference>
<evidence type="ECO:0000313" key="2">
    <source>
        <dbReference type="EMBL" id="GIH23261.1"/>
    </source>
</evidence>
<organism evidence="2 3">
    <name type="scientific">Acrocarpospora phusangensis</name>
    <dbReference type="NCBI Taxonomy" id="1070424"/>
    <lineage>
        <taxon>Bacteria</taxon>
        <taxon>Bacillati</taxon>
        <taxon>Actinomycetota</taxon>
        <taxon>Actinomycetes</taxon>
        <taxon>Streptosporangiales</taxon>
        <taxon>Streptosporangiaceae</taxon>
        <taxon>Acrocarpospora</taxon>
    </lineage>
</organism>
<dbReference type="PANTHER" id="PTHR37017">
    <property type="entry name" value="AB HYDROLASE-1 DOMAIN-CONTAINING PROTEIN-RELATED"/>
    <property type="match status" value="1"/>
</dbReference>
<dbReference type="Proteomes" id="UP000640052">
    <property type="component" value="Unassembled WGS sequence"/>
</dbReference>
<dbReference type="AlphaFoldDB" id="A0A919Q6W1"/>
<dbReference type="Gene3D" id="3.40.50.1820">
    <property type="entry name" value="alpha/beta hydrolase"/>
    <property type="match status" value="1"/>
</dbReference>
<proteinExistence type="predicted"/>
<feature type="domain" description="AB hydrolase-1" evidence="1">
    <location>
        <begin position="4"/>
        <end position="218"/>
    </location>
</feature>
<keyword evidence="2" id="KW-0378">Hydrolase</keyword>
<sequence length="229" mass="25441">MANFVLLPGGGSGPGYWWLLEEELRRRGHGTVAVDLPYQDEKAGLEELADAAVQAIGDRRDLVVVAHSFGGFTGPLICERLPVELLVYVAGMIPRPGETPGDWWENTGHKAALRESQERDGVDPDSQSVYDMFFQDVPREIADVAMTHERDHADTSMITPWPGRTHPDVPTRALICTDDRCFPANFMRELVRDRLGLVADEMPSGHSPMLSRTSELADRLEGFLTDLSK</sequence>
<dbReference type="RefSeq" id="WP_204040075.1">
    <property type="nucleotide sequence ID" value="NZ_BOOA01000009.1"/>
</dbReference>
<protein>
    <submittedName>
        <fullName evidence="2">Alpha/beta hydrolase</fullName>
    </submittedName>
</protein>
<accession>A0A919Q6W1</accession>